<dbReference type="EMBL" id="MN739736">
    <property type="protein sequence ID" value="QHT23966.1"/>
    <property type="molecule type" value="Genomic_DNA"/>
</dbReference>
<organism evidence="1">
    <name type="scientific">viral metagenome</name>
    <dbReference type="NCBI Taxonomy" id="1070528"/>
    <lineage>
        <taxon>unclassified sequences</taxon>
        <taxon>metagenomes</taxon>
        <taxon>organismal metagenomes</taxon>
    </lineage>
</organism>
<proteinExistence type="predicted"/>
<accession>A0A6C0E4B5</accession>
<evidence type="ECO:0000313" key="1">
    <source>
        <dbReference type="EMBL" id="QHT23966.1"/>
    </source>
</evidence>
<sequence>MKDYLNAIRHCCVYFRTINESKSNHFSLLLFKYLITKLNIWNIKYSDLQSLESVNMSVIYEYIEKNKIKLVEPAHLRIIEKNDESITEQFLLSYIVNHFQSRNEYCL</sequence>
<reference evidence="1" key="1">
    <citation type="journal article" date="2020" name="Nature">
        <title>Giant virus diversity and host interactions through global metagenomics.</title>
        <authorList>
            <person name="Schulz F."/>
            <person name="Roux S."/>
            <person name="Paez-Espino D."/>
            <person name="Jungbluth S."/>
            <person name="Walsh D.A."/>
            <person name="Denef V.J."/>
            <person name="McMahon K.D."/>
            <person name="Konstantinidis K.T."/>
            <person name="Eloe-Fadrosh E.A."/>
            <person name="Kyrpides N.C."/>
            <person name="Woyke T."/>
        </authorList>
    </citation>
    <scope>NUCLEOTIDE SEQUENCE</scope>
    <source>
        <strain evidence="1">GVMAG-M-3300023179-132</strain>
    </source>
</reference>
<protein>
    <submittedName>
        <fullName evidence="1">Uncharacterized protein</fullName>
    </submittedName>
</protein>
<dbReference type="AlphaFoldDB" id="A0A6C0E4B5"/>
<name>A0A6C0E4B5_9ZZZZ</name>